<name>A0A1I1EQH0_9ACTN</name>
<sequence>MHFTHLAHGLRSSLRNNGQAYGFSVSITAALALLNAEAALSGVVHIICFALGAALAFSMLQAVASSGFRKPLEREPSTVTAMGISLSPLSVGATTLTAWAVAHFIGGLAAWPLAAFLVSVVYPLIAGFELSVAQRAMESSEHGRETENEAEEEEEGREKGEEK</sequence>
<keyword evidence="2" id="KW-0472">Membrane</keyword>
<dbReference type="STRING" id="910347.SAMN05421773_101353"/>
<evidence type="ECO:0000313" key="4">
    <source>
        <dbReference type="Proteomes" id="UP000199207"/>
    </source>
</evidence>
<dbReference type="Proteomes" id="UP000199207">
    <property type="component" value="Unassembled WGS sequence"/>
</dbReference>
<evidence type="ECO:0000256" key="2">
    <source>
        <dbReference type="SAM" id="Phobius"/>
    </source>
</evidence>
<proteinExistence type="predicted"/>
<evidence type="ECO:0000256" key="1">
    <source>
        <dbReference type="SAM" id="MobiDB-lite"/>
    </source>
</evidence>
<protein>
    <submittedName>
        <fullName evidence="3">Uncharacterized protein</fullName>
    </submittedName>
</protein>
<dbReference type="RefSeq" id="WP_093836786.1">
    <property type="nucleotide sequence ID" value="NZ_FOLM01000001.1"/>
</dbReference>
<feature type="transmembrane region" description="Helical" evidence="2">
    <location>
        <begin position="20"/>
        <end position="36"/>
    </location>
</feature>
<evidence type="ECO:0000313" key="3">
    <source>
        <dbReference type="EMBL" id="SFB87748.1"/>
    </source>
</evidence>
<keyword evidence="2" id="KW-1133">Transmembrane helix</keyword>
<reference evidence="3 4" key="1">
    <citation type="submission" date="2016-10" db="EMBL/GenBank/DDBJ databases">
        <authorList>
            <person name="de Groot N.N."/>
        </authorList>
    </citation>
    <scope>NUCLEOTIDE SEQUENCE [LARGE SCALE GENOMIC DNA]</scope>
    <source>
        <strain evidence="3 4">CGMCC 4.5739</strain>
    </source>
</reference>
<accession>A0A1I1EQH0</accession>
<feature type="region of interest" description="Disordered" evidence="1">
    <location>
        <begin position="137"/>
        <end position="163"/>
    </location>
</feature>
<dbReference type="AlphaFoldDB" id="A0A1I1EQH0"/>
<keyword evidence="2" id="KW-0812">Transmembrane</keyword>
<feature type="compositionally biased region" description="Basic and acidic residues" evidence="1">
    <location>
        <begin position="138"/>
        <end position="147"/>
    </location>
</feature>
<feature type="transmembrane region" description="Helical" evidence="2">
    <location>
        <begin position="42"/>
        <end position="60"/>
    </location>
</feature>
<feature type="transmembrane region" description="Helical" evidence="2">
    <location>
        <begin position="108"/>
        <end position="128"/>
    </location>
</feature>
<dbReference type="EMBL" id="FOLM01000001">
    <property type="protein sequence ID" value="SFB87748.1"/>
    <property type="molecule type" value="Genomic_DNA"/>
</dbReference>
<gene>
    <name evidence="3" type="ORF">SAMN05421773_101353</name>
</gene>
<keyword evidence="4" id="KW-1185">Reference proteome</keyword>
<organism evidence="3 4">
    <name type="scientific">Streptomyces aidingensis</name>
    <dbReference type="NCBI Taxonomy" id="910347"/>
    <lineage>
        <taxon>Bacteria</taxon>
        <taxon>Bacillati</taxon>
        <taxon>Actinomycetota</taxon>
        <taxon>Actinomycetes</taxon>
        <taxon>Kitasatosporales</taxon>
        <taxon>Streptomycetaceae</taxon>
        <taxon>Streptomyces</taxon>
    </lineage>
</organism>
<dbReference type="OrthoDB" id="6182975at2"/>
<feature type="transmembrane region" description="Helical" evidence="2">
    <location>
        <begin position="81"/>
        <end position="102"/>
    </location>
</feature>